<dbReference type="InterPro" id="IPR003390">
    <property type="entry name" value="DNA_integrity_scan_DisA_N"/>
</dbReference>
<dbReference type="InterPro" id="IPR045585">
    <property type="entry name" value="CdaA_N"/>
</dbReference>
<name>A0ABT1Y2H0_9FIRM</name>
<keyword evidence="13" id="KW-1185">Reference proteome</keyword>
<comment type="function">
    <text evidence="10">Catalyzes the condensation of 2 ATP molecules into cyclic di-AMP (c-di-AMP), a second messenger used to regulate differing processes in different bacteria.</text>
</comment>
<feature type="domain" description="DAC" evidence="11">
    <location>
        <begin position="84"/>
        <end position="245"/>
    </location>
</feature>
<evidence type="ECO:0000256" key="7">
    <source>
        <dbReference type="ARBA" id="ARBA00022840"/>
    </source>
</evidence>
<evidence type="ECO:0000313" key="12">
    <source>
        <dbReference type="EMBL" id="MCR6544375.1"/>
    </source>
</evidence>
<dbReference type="SUPFAM" id="SSF143597">
    <property type="entry name" value="YojJ-like"/>
    <property type="match status" value="1"/>
</dbReference>
<dbReference type="HAMAP" id="MF_01499">
    <property type="entry name" value="DacA"/>
    <property type="match status" value="1"/>
</dbReference>
<dbReference type="GO" id="GO:0106408">
    <property type="term" value="F:diadenylate cyclase activity"/>
    <property type="evidence" value="ECO:0007669"/>
    <property type="project" value="UniProtKB-EC"/>
</dbReference>
<keyword evidence="4 10" id="KW-0812">Transmembrane</keyword>
<evidence type="ECO:0000256" key="5">
    <source>
        <dbReference type="ARBA" id="ARBA00022695"/>
    </source>
</evidence>
<dbReference type="PIRSF" id="PIRSF004793">
    <property type="entry name" value="UCP004793"/>
    <property type="match status" value="1"/>
</dbReference>
<dbReference type="Proteomes" id="UP001524944">
    <property type="component" value="Unassembled WGS sequence"/>
</dbReference>
<comment type="caution">
    <text evidence="12">The sequence shown here is derived from an EMBL/GenBank/DDBJ whole genome shotgun (WGS) entry which is preliminary data.</text>
</comment>
<comment type="caution">
    <text evidence="10">Lacks conserved residue(s) required for the propagation of feature annotation.</text>
</comment>
<comment type="catalytic activity">
    <reaction evidence="1 10">
        <text>2 ATP = 3',3'-c-di-AMP + 2 diphosphate</text>
        <dbReference type="Rhea" id="RHEA:35655"/>
        <dbReference type="ChEBI" id="CHEBI:30616"/>
        <dbReference type="ChEBI" id="CHEBI:33019"/>
        <dbReference type="ChEBI" id="CHEBI:71500"/>
        <dbReference type="EC" id="2.7.7.85"/>
    </reaction>
</comment>
<evidence type="ECO:0000313" key="13">
    <source>
        <dbReference type="Proteomes" id="UP001524944"/>
    </source>
</evidence>
<keyword evidence="3 10" id="KW-0808">Transferase</keyword>
<evidence type="ECO:0000256" key="6">
    <source>
        <dbReference type="ARBA" id="ARBA00022741"/>
    </source>
</evidence>
<comment type="subunit">
    <text evidence="10">Probably a homodimer.</text>
</comment>
<evidence type="ECO:0000256" key="1">
    <source>
        <dbReference type="ARBA" id="ARBA00000877"/>
    </source>
</evidence>
<proteinExistence type="inferred from homology"/>
<dbReference type="EMBL" id="JANPWE010000001">
    <property type="protein sequence ID" value="MCR6544375.1"/>
    <property type="molecule type" value="Genomic_DNA"/>
</dbReference>
<evidence type="ECO:0000256" key="8">
    <source>
        <dbReference type="ARBA" id="ARBA00022989"/>
    </source>
</evidence>
<dbReference type="Pfam" id="PF02457">
    <property type="entry name" value="DAC"/>
    <property type="match status" value="1"/>
</dbReference>
<evidence type="ECO:0000256" key="9">
    <source>
        <dbReference type="ARBA" id="ARBA00023136"/>
    </source>
</evidence>
<dbReference type="InterPro" id="IPR014046">
    <property type="entry name" value="C-di-AMP_synthase"/>
</dbReference>
<feature type="transmembrane region" description="Helical" evidence="10">
    <location>
        <begin position="46"/>
        <end position="64"/>
    </location>
</feature>
<dbReference type="Gene3D" id="3.40.1700.10">
    <property type="entry name" value="DNA integrity scanning protein, DisA, N-terminal domain"/>
    <property type="match status" value="1"/>
</dbReference>
<keyword evidence="2 10" id="KW-1003">Cell membrane</keyword>
<protein>
    <recommendedName>
        <fullName evidence="10">Diadenylate cyclase</fullName>
        <shortName evidence="10">DAC</shortName>
        <ecNumber evidence="10">2.7.7.85</ecNumber>
    </recommendedName>
    <alternativeName>
        <fullName evidence="10">Cyclic-di-AMP synthase</fullName>
        <shortName evidence="10">c-di-AMP synthase</shortName>
    </alternativeName>
</protein>
<keyword evidence="6 10" id="KW-0547">Nucleotide-binding</keyword>
<keyword evidence="9 10" id="KW-0472">Membrane</keyword>
<organism evidence="12 13">
    <name type="scientific">Dehalobacterium formicoaceticum</name>
    <dbReference type="NCBI Taxonomy" id="51515"/>
    <lineage>
        <taxon>Bacteria</taxon>
        <taxon>Bacillati</taxon>
        <taxon>Bacillota</taxon>
        <taxon>Clostridia</taxon>
        <taxon>Eubacteriales</taxon>
        <taxon>Peptococcaceae</taxon>
        <taxon>Dehalobacterium</taxon>
    </lineage>
</organism>
<comment type="similarity">
    <text evidence="10">Belongs to the adenylate cyclase family. DacA/CdaA subfamily.</text>
</comment>
<evidence type="ECO:0000256" key="2">
    <source>
        <dbReference type="ARBA" id="ARBA00022475"/>
    </source>
</evidence>
<dbReference type="PANTHER" id="PTHR34185">
    <property type="entry name" value="DIADENYLATE CYCLASE"/>
    <property type="match status" value="1"/>
</dbReference>
<keyword evidence="7 10" id="KW-0067">ATP-binding</keyword>
<dbReference type="EC" id="2.7.7.85" evidence="10"/>
<dbReference type="InterPro" id="IPR034701">
    <property type="entry name" value="CdaA"/>
</dbReference>
<accession>A0ABT1Y2H0</accession>
<dbReference type="PROSITE" id="PS51794">
    <property type="entry name" value="DAC"/>
    <property type="match status" value="1"/>
</dbReference>
<feature type="transmembrane region" description="Helical" evidence="10">
    <location>
        <begin position="70"/>
        <end position="87"/>
    </location>
</feature>
<reference evidence="12 13" key="1">
    <citation type="submission" date="2022-08" db="EMBL/GenBank/DDBJ databases">
        <title>Proteogenomics of the novel Dehalobacterium formicoaceticum strain EZ94 highlights a key role of methyltransferases during anaerobic dichloromethane degradation.</title>
        <authorList>
            <person name="Wasmund K."/>
        </authorList>
    </citation>
    <scope>NUCLEOTIDE SEQUENCE [LARGE SCALE GENOMIC DNA]</scope>
    <source>
        <strain evidence="12 13">EZ94</strain>
    </source>
</reference>
<feature type="transmembrane region" description="Helical" evidence="10">
    <location>
        <begin position="12"/>
        <end position="34"/>
    </location>
</feature>
<dbReference type="PANTHER" id="PTHR34185:SF1">
    <property type="entry name" value="DIADENYLATE CYCLASE"/>
    <property type="match status" value="1"/>
</dbReference>
<evidence type="ECO:0000256" key="10">
    <source>
        <dbReference type="HAMAP-Rule" id="MF_01499"/>
    </source>
</evidence>
<evidence type="ECO:0000256" key="3">
    <source>
        <dbReference type="ARBA" id="ARBA00022679"/>
    </source>
</evidence>
<dbReference type="NCBIfam" id="TIGR00159">
    <property type="entry name" value="diadenylate cyclase CdaA"/>
    <property type="match status" value="1"/>
</dbReference>
<dbReference type="InterPro" id="IPR050338">
    <property type="entry name" value="DisA"/>
</dbReference>
<evidence type="ECO:0000259" key="11">
    <source>
        <dbReference type="PROSITE" id="PS51794"/>
    </source>
</evidence>
<dbReference type="RefSeq" id="WP_089609861.1">
    <property type="nucleotide sequence ID" value="NZ_CP022121.1"/>
</dbReference>
<dbReference type="InterPro" id="IPR036888">
    <property type="entry name" value="DNA_integrity_DisA_N_sf"/>
</dbReference>
<gene>
    <name evidence="12" type="primary">cdaA</name>
    <name evidence="10" type="synonym">dacA</name>
    <name evidence="12" type="ORF">NVS47_02415</name>
</gene>
<dbReference type="Pfam" id="PF19293">
    <property type="entry name" value="CdaA_N"/>
    <property type="match status" value="1"/>
</dbReference>
<evidence type="ECO:0000256" key="4">
    <source>
        <dbReference type="ARBA" id="ARBA00022692"/>
    </source>
</evidence>
<keyword evidence="8 10" id="KW-1133">Transmembrane helix</keyword>
<sequence>MKDFLLNVDYLYVFTEIIDVLIVSYVIYKLLMLIQGTRAVQLIKGIIMLLIALNVSDILRLFTIKWILDQIWATIFVALAVIFQPELRRALEQLGRGQFFLRTNSEMGTGDRLRLVDELTRCALKLAKTKTGTLIVVERETGINDYIETGIKVEGIVSAELLMNIFVPNTPLHDGAVIIRGDRVVAAGCFLPLSDNPYLDSSLGTRHRAALGISEISDAVVLIVSEETGTISVAYGGKLVRYLEEKTLRDKLQDLLIPKPADNSRFWSRRVPS</sequence>
<keyword evidence="5 10" id="KW-0548">Nucleotidyltransferase</keyword>